<feature type="compositionally biased region" description="Basic and acidic residues" evidence="1">
    <location>
        <begin position="10"/>
        <end position="22"/>
    </location>
</feature>
<sequence>MADHNQLNSMEERAAEMSQEKKEEILQNFNNFASYLGSKVSKAEKLGMSEEAVAKSAEKVADYLADHEEPKNREEHLLRELWKHGDKDEQHTLAHLLVRMVQDYK</sequence>
<feature type="region of interest" description="Disordered" evidence="1">
    <location>
        <begin position="1"/>
        <end position="22"/>
    </location>
</feature>
<comment type="caution">
    <text evidence="2">The sequence shown here is derived from an EMBL/GenBank/DDBJ whole genome shotgun (WGS) entry which is preliminary data.</text>
</comment>
<evidence type="ECO:0000313" key="2">
    <source>
        <dbReference type="EMBL" id="KGX92314.1"/>
    </source>
</evidence>
<dbReference type="Proteomes" id="UP000030528">
    <property type="component" value="Unassembled WGS sequence"/>
</dbReference>
<name>A0A0A5GJX1_9BACI</name>
<protein>
    <recommendedName>
        <fullName evidence="4">DUF3243 domain-containing protein</fullName>
    </recommendedName>
</protein>
<organism evidence="2 3">
    <name type="scientific">Pontibacillus halophilus JSM 076056 = DSM 19796</name>
    <dbReference type="NCBI Taxonomy" id="1385510"/>
    <lineage>
        <taxon>Bacteria</taxon>
        <taxon>Bacillati</taxon>
        <taxon>Bacillota</taxon>
        <taxon>Bacilli</taxon>
        <taxon>Bacillales</taxon>
        <taxon>Bacillaceae</taxon>
        <taxon>Pontibacillus</taxon>
    </lineage>
</organism>
<proteinExistence type="predicted"/>
<gene>
    <name evidence="2" type="ORF">N781_16250</name>
</gene>
<evidence type="ECO:0008006" key="4">
    <source>
        <dbReference type="Google" id="ProtNLM"/>
    </source>
</evidence>
<dbReference type="OrthoDB" id="2418090at2"/>
<dbReference type="RefSeq" id="WP_026800548.1">
    <property type="nucleotide sequence ID" value="NZ_AULI01000008.1"/>
</dbReference>
<dbReference type="InterPro" id="IPR038292">
    <property type="entry name" value="YmfJ/YflH_sf"/>
</dbReference>
<accession>A0A0A5GJX1</accession>
<dbReference type="eggNOG" id="ENOG5032TWU">
    <property type="taxonomic scope" value="Bacteria"/>
</dbReference>
<reference evidence="2 3" key="1">
    <citation type="submission" date="2013-08" db="EMBL/GenBank/DDBJ databases">
        <authorList>
            <person name="Huang J."/>
            <person name="Wang G."/>
        </authorList>
    </citation>
    <scope>NUCLEOTIDE SEQUENCE [LARGE SCALE GENOMIC DNA]</scope>
    <source>
        <strain evidence="2 3">JSM 076056</strain>
    </source>
</reference>
<dbReference type="Gene3D" id="1.10.760.20">
    <property type="entry name" value="Protein of unknown function DUF3243"/>
    <property type="match status" value="1"/>
</dbReference>
<evidence type="ECO:0000313" key="3">
    <source>
        <dbReference type="Proteomes" id="UP000030528"/>
    </source>
</evidence>
<dbReference type="Pfam" id="PF11588">
    <property type="entry name" value="DUF3243"/>
    <property type="match status" value="1"/>
</dbReference>
<evidence type="ECO:0000256" key="1">
    <source>
        <dbReference type="SAM" id="MobiDB-lite"/>
    </source>
</evidence>
<dbReference type="AlphaFoldDB" id="A0A0A5GJX1"/>
<keyword evidence="3" id="KW-1185">Reference proteome</keyword>
<dbReference type="EMBL" id="AVPE01000006">
    <property type="protein sequence ID" value="KGX92314.1"/>
    <property type="molecule type" value="Genomic_DNA"/>
</dbReference>
<dbReference type="InterPro" id="IPR021637">
    <property type="entry name" value="DUF3243"/>
</dbReference>
<dbReference type="STRING" id="1385510.GCA_000425205_02184"/>